<dbReference type="EMBL" id="JAGEVG010000001">
    <property type="protein sequence ID" value="MBO3096650.1"/>
    <property type="molecule type" value="Genomic_DNA"/>
</dbReference>
<evidence type="ECO:0000256" key="3">
    <source>
        <dbReference type="ARBA" id="ARBA00022679"/>
    </source>
</evidence>
<keyword evidence="4" id="KW-0663">Pyridoxal phosphate</keyword>
<evidence type="ECO:0000313" key="6">
    <source>
        <dbReference type="EMBL" id="MBO3096650.1"/>
    </source>
</evidence>
<reference evidence="6 7" key="1">
    <citation type="submission" date="2021-03" db="EMBL/GenBank/DDBJ databases">
        <title>Gelidibacter sp. nov., isolated from costal sediment.</title>
        <authorList>
            <person name="Lun K.-Y."/>
        </authorList>
    </citation>
    <scope>NUCLEOTIDE SEQUENCE [LARGE SCALE GENOMIC DNA]</scope>
    <source>
        <strain evidence="6 7">DF109</strain>
    </source>
</reference>
<dbReference type="Proteomes" id="UP000681315">
    <property type="component" value="Unassembled WGS sequence"/>
</dbReference>
<dbReference type="Gene3D" id="3.40.640.10">
    <property type="entry name" value="Type I PLP-dependent aspartate aminotransferase-like (Major domain)"/>
    <property type="match status" value="1"/>
</dbReference>
<dbReference type="Pfam" id="PF00155">
    <property type="entry name" value="Aminotran_1_2"/>
    <property type="match status" value="1"/>
</dbReference>
<protein>
    <submittedName>
        <fullName evidence="6">Aminotransferase class I/II-fold pyridoxal phosphate-dependent enzyme</fullName>
    </submittedName>
</protein>
<dbReference type="InterPro" id="IPR015424">
    <property type="entry name" value="PyrdxlP-dep_Trfase"/>
</dbReference>
<dbReference type="SUPFAM" id="SSF53383">
    <property type="entry name" value="PLP-dependent transferases"/>
    <property type="match status" value="1"/>
</dbReference>
<evidence type="ECO:0000256" key="2">
    <source>
        <dbReference type="ARBA" id="ARBA00010008"/>
    </source>
</evidence>
<dbReference type="InterPro" id="IPR004839">
    <property type="entry name" value="Aminotransferase_I/II_large"/>
</dbReference>
<keyword evidence="6" id="KW-0032">Aminotransferase</keyword>
<evidence type="ECO:0000259" key="5">
    <source>
        <dbReference type="Pfam" id="PF00155"/>
    </source>
</evidence>
<accession>A0ABS3SLS9</accession>
<dbReference type="InterPro" id="IPR050087">
    <property type="entry name" value="AON_synthase_class-II"/>
</dbReference>
<dbReference type="PANTHER" id="PTHR13693:SF77">
    <property type="entry name" value="8-AMINO-7-OXONONANOATE SYNTHASE"/>
    <property type="match status" value="1"/>
</dbReference>
<keyword evidence="7" id="KW-1185">Reference proteome</keyword>
<evidence type="ECO:0000256" key="4">
    <source>
        <dbReference type="ARBA" id="ARBA00022898"/>
    </source>
</evidence>
<evidence type="ECO:0000313" key="7">
    <source>
        <dbReference type="Proteomes" id="UP000681315"/>
    </source>
</evidence>
<comment type="cofactor">
    <cofactor evidence="1">
        <name>pyridoxal 5'-phosphate</name>
        <dbReference type="ChEBI" id="CHEBI:597326"/>
    </cofactor>
</comment>
<dbReference type="Gene3D" id="3.90.1150.10">
    <property type="entry name" value="Aspartate Aminotransferase, domain 1"/>
    <property type="match status" value="1"/>
</dbReference>
<dbReference type="InterPro" id="IPR015421">
    <property type="entry name" value="PyrdxlP-dep_Trfase_major"/>
</dbReference>
<keyword evidence="3 6" id="KW-0808">Transferase</keyword>
<feature type="domain" description="Aminotransferase class I/classII large" evidence="5">
    <location>
        <begin position="161"/>
        <end position="337"/>
    </location>
</feature>
<sequence length="350" mass="39234">MTVDQFPDRTILVDGKTYLYFGGTSYLGMATNPDFQNLLFESIKTWGTSYGSSRNSNIQLRIYQEAEDLFSNNSGAEAALTVSSGTLAGRLVIDYLAKTHEHFYHYPKTHPAILEHSSRPLFVDGALHSRLTDEVKETIVITADALLSLAVQPTNFDFLDDISSSKTITLLIDESHSLGIVGKDGTGVFKTITHPSISQKIMISSLTKAYGCSGGVIVGNKDLIDNIRNVVVFISAAGMNPIFLQTFVKGQEIIQNQLKKLRENLQFVYGDDNLPQQFYYDHDYPVIYSHSNVIFDYLKSKGIIITNFKYPNYEALMNRIVITANHTRQDLEELKSALMAFQKETLLKDE</sequence>
<proteinExistence type="inferred from homology"/>
<dbReference type="PANTHER" id="PTHR13693">
    <property type="entry name" value="CLASS II AMINOTRANSFERASE/8-AMINO-7-OXONONANOATE SYNTHASE"/>
    <property type="match status" value="1"/>
</dbReference>
<evidence type="ECO:0000256" key="1">
    <source>
        <dbReference type="ARBA" id="ARBA00001933"/>
    </source>
</evidence>
<comment type="caution">
    <text evidence="6">The sequence shown here is derived from an EMBL/GenBank/DDBJ whole genome shotgun (WGS) entry which is preliminary data.</text>
</comment>
<name>A0ABS3SLS9_9FLAO</name>
<dbReference type="RefSeq" id="WP_208231580.1">
    <property type="nucleotide sequence ID" value="NZ_JAGEVG010000001.1"/>
</dbReference>
<organism evidence="6 7">
    <name type="scientific">Gelidibacter pelagius</name>
    <dbReference type="NCBI Taxonomy" id="2819985"/>
    <lineage>
        <taxon>Bacteria</taxon>
        <taxon>Pseudomonadati</taxon>
        <taxon>Bacteroidota</taxon>
        <taxon>Flavobacteriia</taxon>
        <taxon>Flavobacteriales</taxon>
        <taxon>Flavobacteriaceae</taxon>
        <taxon>Gelidibacter</taxon>
    </lineage>
</organism>
<dbReference type="InterPro" id="IPR015422">
    <property type="entry name" value="PyrdxlP-dep_Trfase_small"/>
</dbReference>
<dbReference type="GO" id="GO:0008483">
    <property type="term" value="F:transaminase activity"/>
    <property type="evidence" value="ECO:0007669"/>
    <property type="project" value="UniProtKB-KW"/>
</dbReference>
<comment type="similarity">
    <text evidence="2">Belongs to the class-II pyridoxal-phosphate-dependent aminotransferase family. BioF subfamily.</text>
</comment>
<gene>
    <name evidence="6" type="ORF">J4051_00090</name>
</gene>